<evidence type="ECO:0000313" key="3">
    <source>
        <dbReference type="EMBL" id="KAK0508994.1"/>
    </source>
</evidence>
<feature type="region of interest" description="Disordered" evidence="1">
    <location>
        <begin position="386"/>
        <end position="428"/>
    </location>
</feature>
<feature type="compositionally biased region" description="Polar residues" evidence="1">
    <location>
        <begin position="533"/>
        <end position="543"/>
    </location>
</feature>
<sequence>MSPITRMFSNKERQSSVPEFNDDLENGPSRLSLLRESQSVPQSFSQTYRKVMDTVEANRTPSPRTVKDKSRDPDMIPPTPPLPLLPDKAYVPYEKPDQFPNTRAAFEQNGTYNDQVTHTAMNPHHPIPHASHAPRSVPKELDEYAWSPRQSEDGVDVIIDLPVAHSTRPVSSTDLSWLAKSENGQEDNEAPPSFSPAACANVGLIDPTSPVINLTLPGANFDLQNRRLSGLSGIISNGTSQRAMSDTELRSSLSSIGDIIKSNLRREESSSSQMGPMATLGDDEAKYLHPTSSTDDPGPGTLQSSSSENASKRRSPTPPLLFGRDTVNNTESSQPSRSNSRLGEVLRAHGIKKDGRLGRAYPMGSGEQDWETVSDVKEFGFRVSNEDTTDAHTGSSLADNSDSGDISLPKQSTSDSHPGGLQPPSQPRLNQSYIIIRDHETGQSYSIPQSEYELRDQMSSASKEIQSRAYHHPTPLFEDHTHPFISTPPVIVPPQLSANSQVDEVIPNQTVPHPSHLSSEMSDDEQKLKQQRKSLYQLTTPASKGSKGEMNETRRELCSNERSHHSSTWVSTQSEDDSMASALPPLPDRQGSFAKVTILGAKDNITGSPDGTGTREVGSSLADASSPGAQFSSSPAPFISTPYSQHQTQSKANSPQTPASGILSTSDTTGSGAGAVKIGNIRMPKNKEQWLQAIPPRKQQDHSNMPPARRRRSSSEGESSGIPSSRESSVLHIHERSNTSAELLRATASSSQYEDSILGSDHPYLRERHVQQATLDTRSSTSSESRPFRTHSGIVFTNVPAPTSDHPVYGPYHSWNSSKHAAYSDVTAFGRGRDRNQVLAIRPMARLESPHLYRVPHPVTTELLERRKLISTIYLVLCCCLPFIALAYGYGLFDWIINAHMHGEIEGWNEGHVTFARIWAPVITVGYILALGIAWGILWP</sequence>
<reference evidence="3" key="1">
    <citation type="submission" date="2023-03" db="EMBL/GenBank/DDBJ databases">
        <title>Complete genome of Cladonia borealis.</title>
        <authorList>
            <person name="Park H."/>
        </authorList>
    </citation>
    <scope>NUCLEOTIDE SEQUENCE</scope>
    <source>
        <strain evidence="3">ANT050790</strain>
    </source>
</reference>
<comment type="caution">
    <text evidence="3">The sequence shown here is derived from an EMBL/GenBank/DDBJ whole genome shotgun (WGS) entry which is preliminary data.</text>
</comment>
<feature type="compositionally biased region" description="Polar residues" evidence="1">
    <location>
        <begin position="326"/>
        <end position="341"/>
    </location>
</feature>
<keyword evidence="4" id="KW-1185">Reference proteome</keyword>
<accession>A0AA39V2R5</accession>
<evidence type="ECO:0000256" key="1">
    <source>
        <dbReference type="SAM" id="MobiDB-lite"/>
    </source>
</evidence>
<protein>
    <submittedName>
        <fullName evidence="3">Uncharacterized protein</fullName>
    </submittedName>
</protein>
<feature type="region of interest" description="Disordered" evidence="1">
    <location>
        <begin position="1"/>
        <end position="100"/>
    </location>
</feature>
<name>A0AA39V2R5_9LECA</name>
<evidence type="ECO:0000256" key="2">
    <source>
        <dbReference type="SAM" id="Phobius"/>
    </source>
</evidence>
<feature type="compositionally biased region" description="Basic and acidic residues" evidence="1">
    <location>
        <begin position="65"/>
        <end position="74"/>
    </location>
</feature>
<feature type="compositionally biased region" description="Low complexity" evidence="1">
    <location>
        <begin position="716"/>
        <end position="728"/>
    </location>
</feature>
<keyword evidence="2" id="KW-0812">Transmembrane</keyword>
<gene>
    <name evidence="3" type="ORF">JMJ35_008365</name>
</gene>
<feature type="compositionally biased region" description="Polar residues" evidence="1">
    <location>
        <begin position="508"/>
        <end position="520"/>
    </location>
</feature>
<feature type="region of interest" description="Disordered" evidence="1">
    <location>
        <begin position="264"/>
        <end position="343"/>
    </location>
</feature>
<feature type="region of interest" description="Disordered" evidence="1">
    <location>
        <begin position="695"/>
        <end position="736"/>
    </location>
</feature>
<proteinExistence type="predicted"/>
<evidence type="ECO:0000313" key="4">
    <source>
        <dbReference type="Proteomes" id="UP001166286"/>
    </source>
</evidence>
<dbReference type="Proteomes" id="UP001166286">
    <property type="component" value="Unassembled WGS sequence"/>
</dbReference>
<dbReference type="AlphaFoldDB" id="A0AA39V2R5"/>
<feature type="compositionally biased region" description="Polar residues" evidence="1">
    <location>
        <begin position="35"/>
        <end position="48"/>
    </location>
</feature>
<feature type="compositionally biased region" description="Polar residues" evidence="1">
    <location>
        <begin position="391"/>
        <end position="416"/>
    </location>
</feature>
<keyword evidence="2" id="KW-1133">Transmembrane helix</keyword>
<feature type="compositionally biased region" description="Basic and acidic residues" evidence="1">
    <location>
        <begin position="546"/>
        <end position="564"/>
    </location>
</feature>
<feature type="region of interest" description="Disordered" evidence="1">
    <location>
        <begin position="602"/>
        <end position="683"/>
    </location>
</feature>
<dbReference type="EMBL" id="JAFEKC020000019">
    <property type="protein sequence ID" value="KAK0508994.1"/>
    <property type="molecule type" value="Genomic_DNA"/>
</dbReference>
<feature type="region of interest" description="Disordered" evidence="1">
    <location>
        <begin position="508"/>
        <end position="581"/>
    </location>
</feature>
<keyword evidence="2" id="KW-0472">Membrane</keyword>
<feature type="transmembrane region" description="Helical" evidence="2">
    <location>
        <begin position="918"/>
        <end position="938"/>
    </location>
</feature>
<feature type="transmembrane region" description="Helical" evidence="2">
    <location>
        <begin position="873"/>
        <end position="897"/>
    </location>
</feature>
<feature type="compositionally biased region" description="Pro residues" evidence="1">
    <location>
        <begin position="75"/>
        <end position="84"/>
    </location>
</feature>
<feature type="compositionally biased region" description="Polar residues" evidence="1">
    <location>
        <begin position="627"/>
        <end position="670"/>
    </location>
</feature>
<organism evidence="3 4">
    <name type="scientific">Cladonia borealis</name>
    <dbReference type="NCBI Taxonomy" id="184061"/>
    <lineage>
        <taxon>Eukaryota</taxon>
        <taxon>Fungi</taxon>
        <taxon>Dikarya</taxon>
        <taxon>Ascomycota</taxon>
        <taxon>Pezizomycotina</taxon>
        <taxon>Lecanoromycetes</taxon>
        <taxon>OSLEUM clade</taxon>
        <taxon>Lecanoromycetidae</taxon>
        <taxon>Lecanorales</taxon>
        <taxon>Lecanorineae</taxon>
        <taxon>Cladoniaceae</taxon>
        <taxon>Cladonia</taxon>
    </lineage>
</organism>